<dbReference type="InterPro" id="IPR006176">
    <property type="entry name" value="3-OHacyl-CoA_DH_NAD-bd"/>
</dbReference>
<dbReference type="SUPFAM" id="SSF51735">
    <property type="entry name" value="NAD(P)-binding Rossmann-fold domains"/>
    <property type="match status" value="1"/>
</dbReference>
<dbReference type="InterPro" id="IPR008927">
    <property type="entry name" value="6-PGluconate_DH-like_C_sf"/>
</dbReference>
<dbReference type="Pfam" id="PF00725">
    <property type="entry name" value="3HCDH"/>
    <property type="match status" value="1"/>
</dbReference>
<dbReference type="InterPro" id="IPR013328">
    <property type="entry name" value="6PGD_dom2"/>
</dbReference>
<dbReference type="GO" id="GO:0070403">
    <property type="term" value="F:NAD+ binding"/>
    <property type="evidence" value="ECO:0007669"/>
    <property type="project" value="InterPro"/>
</dbReference>
<dbReference type="GO" id="GO:0006631">
    <property type="term" value="P:fatty acid metabolic process"/>
    <property type="evidence" value="ECO:0007669"/>
    <property type="project" value="InterPro"/>
</dbReference>
<accession>A0A285SWF4</accession>
<evidence type="ECO:0000313" key="5">
    <source>
        <dbReference type="Proteomes" id="UP000219331"/>
    </source>
</evidence>
<feature type="domain" description="3-hydroxyacyl-CoA dehydrogenase C-terminal" evidence="2">
    <location>
        <begin position="179"/>
        <end position="246"/>
    </location>
</feature>
<dbReference type="InterPro" id="IPR006108">
    <property type="entry name" value="3HC_DH_C"/>
</dbReference>
<dbReference type="Gene3D" id="1.10.1040.10">
    <property type="entry name" value="N-(1-d-carboxylethyl)-l-norvaline Dehydrogenase, domain 2"/>
    <property type="match status" value="1"/>
</dbReference>
<evidence type="ECO:0000259" key="2">
    <source>
        <dbReference type="Pfam" id="PF00725"/>
    </source>
</evidence>
<gene>
    <name evidence="4" type="ORF">SAMN05421512_106302</name>
</gene>
<protein>
    <submittedName>
        <fullName evidence="4">Carnitine 3-dehydrogenase</fullName>
    </submittedName>
</protein>
<dbReference type="AlphaFoldDB" id="A0A285SWF4"/>
<name>A0A285SWF4_9HYPH</name>
<evidence type="ECO:0000256" key="1">
    <source>
        <dbReference type="ARBA" id="ARBA00023002"/>
    </source>
</evidence>
<dbReference type="Pfam" id="PF02737">
    <property type="entry name" value="3HCDH_N"/>
    <property type="match status" value="1"/>
</dbReference>
<dbReference type="EMBL" id="OBML01000006">
    <property type="protein sequence ID" value="SOC10870.1"/>
    <property type="molecule type" value="Genomic_DNA"/>
</dbReference>
<dbReference type="Gene3D" id="3.40.50.720">
    <property type="entry name" value="NAD(P)-binding Rossmann-like Domain"/>
    <property type="match status" value="1"/>
</dbReference>
<sequence length="309" mass="32329">MTRVAVIGGGLIGAGWAAAFAGAGLETRVVDPDPGASSRVAATWEQARGVLARLGTLADGARPPAVVATFPQGDVDLVQEALPENLQLKQRVLADVERRAGRGAIIASSSSSFTADAIAVGLERPDRLLIGHPCNPPYLMPVVEIAGGTATSADAMAMARAIYEAMGKTVLELRKPVAGHLVNRLQAAIWREAVHLVATGAASLEDTERAVTEALAPRWCRLGPMSVFALAGAERGMTGFLEALGPQFQALFDDLGAPVLDADTCRTIAEAYKTADLPPLAAIAADRDATLPVLLEQVTRMNHERDSSL</sequence>
<dbReference type="GO" id="GO:0016616">
    <property type="term" value="F:oxidoreductase activity, acting on the CH-OH group of donors, NAD or NADP as acceptor"/>
    <property type="evidence" value="ECO:0007669"/>
    <property type="project" value="InterPro"/>
</dbReference>
<proteinExistence type="predicted"/>
<dbReference type="RefSeq" id="WP_097175198.1">
    <property type="nucleotide sequence ID" value="NZ_OBML01000006.1"/>
</dbReference>
<evidence type="ECO:0000313" key="4">
    <source>
        <dbReference type="EMBL" id="SOC10870.1"/>
    </source>
</evidence>
<organism evidence="4 5">
    <name type="scientific">Stappia indica</name>
    <dbReference type="NCBI Taxonomy" id="538381"/>
    <lineage>
        <taxon>Bacteria</taxon>
        <taxon>Pseudomonadati</taxon>
        <taxon>Pseudomonadota</taxon>
        <taxon>Alphaproteobacteria</taxon>
        <taxon>Hyphomicrobiales</taxon>
        <taxon>Stappiaceae</taxon>
        <taxon>Stappia</taxon>
    </lineage>
</organism>
<evidence type="ECO:0000259" key="3">
    <source>
        <dbReference type="Pfam" id="PF02737"/>
    </source>
</evidence>
<dbReference type="InterPro" id="IPR036291">
    <property type="entry name" value="NAD(P)-bd_dom_sf"/>
</dbReference>
<feature type="domain" description="3-hydroxyacyl-CoA dehydrogenase NAD binding" evidence="3">
    <location>
        <begin position="4"/>
        <end position="173"/>
    </location>
</feature>
<keyword evidence="1" id="KW-0560">Oxidoreductase</keyword>
<keyword evidence="5" id="KW-1185">Reference proteome</keyword>
<dbReference type="OrthoDB" id="9803287at2"/>
<dbReference type="SUPFAM" id="SSF48179">
    <property type="entry name" value="6-phosphogluconate dehydrogenase C-terminal domain-like"/>
    <property type="match status" value="1"/>
</dbReference>
<dbReference type="PANTHER" id="PTHR48075:SF5">
    <property type="entry name" value="3-HYDROXYBUTYRYL-COA DEHYDROGENASE"/>
    <property type="match status" value="1"/>
</dbReference>
<reference evidence="4 5" key="1">
    <citation type="submission" date="2017-08" db="EMBL/GenBank/DDBJ databases">
        <authorList>
            <person name="de Groot N.N."/>
        </authorList>
    </citation>
    <scope>NUCLEOTIDE SEQUENCE [LARGE SCALE GENOMIC DNA]</scope>
    <source>
        <strain evidence="4 5">USBA 352</strain>
    </source>
</reference>
<dbReference type="Proteomes" id="UP000219331">
    <property type="component" value="Unassembled WGS sequence"/>
</dbReference>
<dbReference type="PANTHER" id="PTHR48075">
    <property type="entry name" value="3-HYDROXYACYL-COA DEHYDROGENASE FAMILY PROTEIN"/>
    <property type="match status" value="1"/>
</dbReference>